<keyword evidence="2" id="KW-1185">Reference proteome</keyword>
<gene>
    <name evidence="1" type="ORF">FILTAD_00927</name>
</gene>
<protein>
    <submittedName>
        <fullName evidence="1">Uncharacterized protein</fullName>
    </submittedName>
</protein>
<proteinExistence type="predicted"/>
<accession>A0A3P5WJU3</accession>
<dbReference type="EMBL" id="UXAV01000027">
    <property type="protein sequence ID" value="VDC23913.1"/>
    <property type="molecule type" value="Genomic_DNA"/>
</dbReference>
<evidence type="ECO:0000313" key="1">
    <source>
        <dbReference type="EMBL" id="VDC23913.1"/>
    </source>
</evidence>
<dbReference type="AlphaFoldDB" id="A0A3P5WJU3"/>
<name>A0A3P5WJU3_9BACL</name>
<evidence type="ECO:0000313" key="2">
    <source>
        <dbReference type="Proteomes" id="UP000270468"/>
    </source>
</evidence>
<sequence>MLPTAIPSRAVDGVPIVPRFGPELPVAITEIVPAIIALLMANEPPSVSVFDPPPSERLITSMSSSTAASIAAMMPEVAPLP</sequence>
<reference evidence="1 2" key="1">
    <citation type="submission" date="2018-11" db="EMBL/GenBank/DDBJ databases">
        <authorList>
            <person name="Criscuolo A."/>
        </authorList>
    </citation>
    <scope>NUCLEOTIDE SEQUENCE [LARGE SCALE GENOMIC DNA]</scope>
    <source>
        <strain evidence="1">ATB-66</strain>
    </source>
</reference>
<dbReference type="Proteomes" id="UP000270468">
    <property type="component" value="Unassembled WGS sequence"/>
</dbReference>
<organism evidence="1 2">
    <name type="scientific">Filibacter tadaridae</name>
    <dbReference type="NCBI Taxonomy" id="2483811"/>
    <lineage>
        <taxon>Bacteria</taxon>
        <taxon>Bacillati</taxon>
        <taxon>Bacillota</taxon>
        <taxon>Bacilli</taxon>
        <taxon>Bacillales</taxon>
        <taxon>Caryophanaceae</taxon>
        <taxon>Filibacter</taxon>
    </lineage>
</organism>